<dbReference type="GO" id="GO:0000103">
    <property type="term" value="P:sulfate assimilation"/>
    <property type="evidence" value="ECO:0007669"/>
    <property type="project" value="TreeGrafter"/>
</dbReference>
<dbReference type="InterPro" id="IPR020550">
    <property type="entry name" value="Inositol_monophosphatase_CS"/>
</dbReference>
<evidence type="ECO:0000256" key="1">
    <source>
        <dbReference type="ARBA" id="ARBA00005289"/>
    </source>
</evidence>
<reference evidence="6" key="1">
    <citation type="submission" date="2016-10" db="EMBL/GenBank/DDBJ databases">
        <title>Sequence of Gallionella enrichment culture.</title>
        <authorList>
            <person name="Poehlein A."/>
            <person name="Muehling M."/>
            <person name="Daniel R."/>
        </authorList>
    </citation>
    <scope>NUCLEOTIDE SEQUENCE</scope>
</reference>
<organism evidence="6">
    <name type="scientific">mine drainage metagenome</name>
    <dbReference type="NCBI Taxonomy" id="410659"/>
    <lineage>
        <taxon>unclassified sequences</taxon>
        <taxon>metagenomes</taxon>
        <taxon>ecological metagenomes</taxon>
    </lineage>
</organism>
<dbReference type="EMBL" id="MLJW01000284">
    <property type="protein sequence ID" value="OIQ90640.1"/>
    <property type="molecule type" value="Genomic_DNA"/>
</dbReference>
<keyword evidence="5" id="KW-0472">Membrane</keyword>
<dbReference type="AlphaFoldDB" id="A0A1J5R3S7"/>
<evidence type="ECO:0000256" key="3">
    <source>
        <dbReference type="ARBA" id="ARBA00022519"/>
    </source>
</evidence>
<proteinExistence type="inferred from homology"/>
<dbReference type="PRINTS" id="PR00377">
    <property type="entry name" value="IMPHPHTASES"/>
</dbReference>
<dbReference type="GO" id="GO:0000287">
    <property type="term" value="F:magnesium ion binding"/>
    <property type="evidence" value="ECO:0007669"/>
    <property type="project" value="InterPro"/>
</dbReference>
<dbReference type="NCBIfam" id="TIGR01331">
    <property type="entry name" value="bisphos_cysQ"/>
    <property type="match status" value="1"/>
</dbReference>
<dbReference type="InterPro" id="IPR000760">
    <property type="entry name" value="Inositol_monophosphatase-like"/>
</dbReference>
<dbReference type="GO" id="GO:0050427">
    <property type="term" value="P:3'-phosphoadenosine 5'-phosphosulfate metabolic process"/>
    <property type="evidence" value="ECO:0007669"/>
    <property type="project" value="TreeGrafter"/>
</dbReference>
<comment type="similarity">
    <text evidence="1">Belongs to the inositol monophosphatase superfamily. CysQ family.</text>
</comment>
<dbReference type="Gene3D" id="3.30.540.10">
    <property type="entry name" value="Fructose-1,6-Bisphosphatase, subunit A, domain 1"/>
    <property type="match status" value="1"/>
</dbReference>
<protein>
    <submittedName>
        <fullName evidence="6">3'(2'),5'-bisphosphate nucleotidase CysQ</fullName>
        <ecNumber evidence="6">3.1.3.7</ecNumber>
    </submittedName>
</protein>
<dbReference type="InterPro" id="IPR050725">
    <property type="entry name" value="CysQ/Inositol_MonoPase"/>
</dbReference>
<dbReference type="Gene3D" id="3.40.190.80">
    <property type="match status" value="1"/>
</dbReference>
<dbReference type="SUPFAM" id="SSF56655">
    <property type="entry name" value="Carbohydrate phosphatase"/>
    <property type="match status" value="1"/>
</dbReference>
<accession>A0A1J5R3S7</accession>
<dbReference type="GO" id="GO:0046854">
    <property type="term" value="P:phosphatidylinositol phosphate biosynthetic process"/>
    <property type="evidence" value="ECO:0007669"/>
    <property type="project" value="InterPro"/>
</dbReference>
<dbReference type="InterPro" id="IPR006240">
    <property type="entry name" value="CysQ"/>
</dbReference>
<dbReference type="PANTHER" id="PTHR43028">
    <property type="entry name" value="3'(2'),5'-BISPHOSPHATE NUCLEOTIDASE 1"/>
    <property type="match status" value="1"/>
</dbReference>
<sequence>MRQSIALPPLIAPLLALARAAGDAILSIYNAPERAAVTSKADSSPLTEADLAAHHLIVDGLRALTPDVPVVSEEGEHEDVARDGLFWLVDPLDGTKEFVDRNGDFTVNIALIDSGAPRLGVVHVPAHGCTYWGGAGLGAFRARGGEPVALRVAAPPSPGAVIRVVASKSHLNAETERFIARFEPRELVQAGSSLKFCRVAEGAADVYPRLAPTCEWDTAAAQAVLEGAGGHVVTLAGKPLRCGKADILNPHFVAVSSLALLQPVPG</sequence>
<gene>
    <name evidence="6" type="primary">cysQ_3</name>
    <name evidence="6" type="ORF">GALL_274320</name>
</gene>
<keyword evidence="2" id="KW-1003">Cell membrane</keyword>
<dbReference type="CDD" id="cd01638">
    <property type="entry name" value="CysQ"/>
    <property type="match status" value="1"/>
</dbReference>
<dbReference type="PROSITE" id="PS00630">
    <property type="entry name" value="IMP_2"/>
    <property type="match status" value="1"/>
</dbReference>
<dbReference type="Pfam" id="PF00459">
    <property type="entry name" value="Inositol_P"/>
    <property type="match status" value="1"/>
</dbReference>
<keyword evidence="4 6" id="KW-0378">Hydrolase</keyword>
<dbReference type="EC" id="3.1.3.7" evidence="6"/>
<evidence type="ECO:0000256" key="5">
    <source>
        <dbReference type="ARBA" id="ARBA00023136"/>
    </source>
</evidence>
<evidence type="ECO:0000256" key="4">
    <source>
        <dbReference type="ARBA" id="ARBA00022801"/>
    </source>
</evidence>
<evidence type="ECO:0000256" key="2">
    <source>
        <dbReference type="ARBA" id="ARBA00022475"/>
    </source>
</evidence>
<comment type="caution">
    <text evidence="6">The sequence shown here is derived from an EMBL/GenBank/DDBJ whole genome shotgun (WGS) entry which is preliminary data.</text>
</comment>
<name>A0A1J5R3S7_9ZZZZ</name>
<dbReference type="GO" id="GO:0008441">
    <property type="term" value="F:3'(2'),5'-bisphosphate nucleotidase activity"/>
    <property type="evidence" value="ECO:0007669"/>
    <property type="project" value="UniProtKB-EC"/>
</dbReference>
<keyword evidence="3" id="KW-0997">Cell inner membrane</keyword>
<evidence type="ECO:0000313" key="6">
    <source>
        <dbReference type="EMBL" id="OIQ90640.1"/>
    </source>
</evidence>
<dbReference type="PANTHER" id="PTHR43028:SF5">
    <property type="entry name" value="3'(2'),5'-BISPHOSPHATE NUCLEOTIDASE 1"/>
    <property type="match status" value="1"/>
</dbReference>
<dbReference type="HAMAP" id="MF_02095">
    <property type="entry name" value="CysQ"/>
    <property type="match status" value="1"/>
</dbReference>